<sequence length="286" mass="30860">MPQEYIASLIGLIATTQIHIAKGLQRFGIEGYSSRNSDSDEVKKKKRRLYVFSLILNNGAFLWVLIANMFAPPAAYTSMFGFGLIVLMFFSERYLGEPVGKTRHVGALILATGTFFLGWAEGKASLNSGGMVMASINVKLVICIVGAFFVIALPALAMVKKYRASSGILGTIAGLITGVSGACDPLFKSIAQHYRGTSGLLPSTGIGWVLFACSIGFGTIAMVLTQVAFAWKAKATVIVPVHNMALILFPPFLLEITLSDYHLTLFHLPGIILIAVGMLFLFVSKR</sequence>
<dbReference type="AlphaFoldDB" id="E1R4Z1"/>
<dbReference type="HOGENOM" id="CLU_972893_0_0_12"/>
<feature type="transmembrane region" description="Helical" evidence="1">
    <location>
        <begin position="132"/>
        <end position="156"/>
    </location>
</feature>
<evidence type="ECO:0000313" key="2">
    <source>
        <dbReference type="EMBL" id="ADK82229.1"/>
    </source>
</evidence>
<dbReference type="OrthoDB" id="367837at2"/>
<dbReference type="KEGG" id="ssm:Spirs_3131"/>
<reference evidence="2 3" key="1">
    <citation type="journal article" date="2010" name="Stand. Genomic Sci.">
        <title>Complete genome sequence of Spirochaeta smaragdinae type strain (SEBR 4228).</title>
        <authorList>
            <person name="Mavromatis K."/>
            <person name="Yasawong M."/>
            <person name="Chertkov O."/>
            <person name="Lapidus A."/>
            <person name="Lucas S."/>
            <person name="Nolan M."/>
            <person name="Del Rio T.G."/>
            <person name="Tice H."/>
            <person name="Cheng J.F."/>
            <person name="Pitluck S."/>
            <person name="Liolios K."/>
            <person name="Ivanova N."/>
            <person name="Tapia R."/>
            <person name="Han C."/>
            <person name="Bruce D."/>
            <person name="Goodwin L."/>
            <person name="Pati A."/>
            <person name="Chen A."/>
            <person name="Palaniappan K."/>
            <person name="Land M."/>
            <person name="Hauser L."/>
            <person name="Chang Y.J."/>
            <person name="Jeffries C.D."/>
            <person name="Detter J.C."/>
            <person name="Rohde M."/>
            <person name="Brambilla E."/>
            <person name="Spring S."/>
            <person name="Goker M."/>
            <person name="Sikorski J."/>
            <person name="Woyke T."/>
            <person name="Bristow J."/>
            <person name="Eisen J.A."/>
            <person name="Markowitz V."/>
            <person name="Hugenholtz P."/>
            <person name="Klenk H.P."/>
            <person name="Kyrpides N.C."/>
        </authorList>
    </citation>
    <scope>NUCLEOTIDE SEQUENCE [LARGE SCALE GENOMIC DNA]</scope>
    <source>
        <strain evidence="3">DSM 11293 / JCM 15392 / SEBR 4228</strain>
    </source>
</reference>
<feature type="transmembrane region" description="Helical" evidence="1">
    <location>
        <begin position="73"/>
        <end position="90"/>
    </location>
</feature>
<dbReference type="InterPro" id="IPR037185">
    <property type="entry name" value="EmrE-like"/>
</dbReference>
<feature type="transmembrane region" description="Helical" evidence="1">
    <location>
        <begin position="266"/>
        <end position="283"/>
    </location>
</feature>
<feature type="transmembrane region" description="Helical" evidence="1">
    <location>
        <begin position="168"/>
        <end position="187"/>
    </location>
</feature>
<feature type="transmembrane region" description="Helical" evidence="1">
    <location>
        <begin position="207"/>
        <end position="230"/>
    </location>
</feature>
<organism evidence="2 3">
    <name type="scientific">Sediminispirochaeta smaragdinae (strain DSM 11293 / JCM 15392 / SEBR 4228)</name>
    <name type="common">Spirochaeta smaragdinae</name>
    <dbReference type="NCBI Taxonomy" id="573413"/>
    <lineage>
        <taxon>Bacteria</taxon>
        <taxon>Pseudomonadati</taxon>
        <taxon>Spirochaetota</taxon>
        <taxon>Spirochaetia</taxon>
        <taxon>Spirochaetales</taxon>
        <taxon>Spirochaetaceae</taxon>
        <taxon>Sediminispirochaeta</taxon>
    </lineage>
</organism>
<evidence type="ECO:0000256" key="1">
    <source>
        <dbReference type="SAM" id="Phobius"/>
    </source>
</evidence>
<feature type="transmembrane region" description="Helical" evidence="1">
    <location>
        <begin position="237"/>
        <end position="254"/>
    </location>
</feature>
<evidence type="ECO:0008006" key="4">
    <source>
        <dbReference type="Google" id="ProtNLM"/>
    </source>
</evidence>
<feature type="transmembrane region" description="Helical" evidence="1">
    <location>
        <begin position="49"/>
        <end position="67"/>
    </location>
</feature>
<protein>
    <recommendedName>
        <fullName evidence="4">EamA domain-containing protein</fullName>
    </recommendedName>
</protein>
<evidence type="ECO:0000313" key="3">
    <source>
        <dbReference type="Proteomes" id="UP000002318"/>
    </source>
</evidence>
<dbReference type="EMBL" id="CP002116">
    <property type="protein sequence ID" value="ADK82229.1"/>
    <property type="molecule type" value="Genomic_DNA"/>
</dbReference>
<dbReference type="Proteomes" id="UP000002318">
    <property type="component" value="Chromosome"/>
</dbReference>
<name>E1R4Z1_SEDSS</name>
<dbReference type="RefSeq" id="WP_013255688.1">
    <property type="nucleotide sequence ID" value="NC_014364.1"/>
</dbReference>
<keyword evidence="3" id="KW-1185">Reference proteome</keyword>
<dbReference type="SUPFAM" id="SSF103481">
    <property type="entry name" value="Multidrug resistance efflux transporter EmrE"/>
    <property type="match status" value="1"/>
</dbReference>
<dbReference type="STRING" id="573413.Spirs_3131"/>
<gene>
    <name evidence="2" type="ordered locus">Spirs_3131</name>
</gene>
<proteinExistence type="predicted"/>
<keyword evidence="1" id="KW-0472">Membrane</keyword>
<keyword evidence="1" id="KW-1133">Transmembrane helix</keyword>
<accession>E1R4Z1</accession>
<feature type="transmembrane region" description="Helical" evidence="1">
    <location>
        <begin position="102"/>
        <end position="120"/>
    </location>
</feature>
<keyword evidence="1" id="KW-0812">Transmembrane</keyword>